<keyword evidence="2" id="KW-0378">Hydrolase</keyword>
<feature type="region of interest" description="Disordered" evidence="3">
    <location>
        <begin position="39"/>
        <end position="76"/>
    </location>
</feature>
<feature type="domain" description="Peptidase A1" evidence="4">
    <location>
        <begin position="1"/>
        <end position="194"/>
    </location>
</feature>
<evidence type="ECO:0000256" key="1">
    <source>
        <dbReference type="ARBA" id="ARBA00007447"/>
    </source>
</evidence>
<keyword evidence="2" id="KW-0064">Aspartyl protease</keyword>
<evidence type="ECO:0000313" key="5">
    <source>
        <dbReference type="EMBL" id="PWN18956.1"/>
    </source>
</evidence>
<dbReference type="InterPro" id="IPR001969">
    <property type="entry name" value="Aspartic_peptidase_AS"/>
</dbReference>
<reference evidence="5 6" key="1">
    <citation type="journal article" date="2018" name="Mol. Biol. Evol.">
        <title>Broad Genomic Sampling Reveals a Smut Pathogenic Ancestry of the Fungal Clade Ustilaginomycotina.</title>
        <authorList>
            <person name="Kijpornyongpan T."/>
            <person name="Mondo S.J."/>
            <person name="Barry K."/>
            <person name="Sandor L."/>
            <person name="Lee J."/>
            <person name="Lipzen A."/>
            <person name="Pangilinan J."/>
            <person name="LaButti K."/>
            <person name="Hainaut M."/>
            <person name="Henrissat B."/>
            <person name="Grigoriev I.V."/>
            <person name="Spatafora J.W."/>
            <person name="Aime M.C."/>
        </authorList>
    </citation>
    <scope>NUCLEOTIDE SEQUENCE [LARGE SCALE GENOMIC DNA]</scope>
    <source>
        <strain evidence="5 6">MCA 4718</strain>
    </source>
</reference>
<feature type="compositionally biased region" description="Basic and acidic residues" evidence="3">
    <location>
        <begin position="46"/>
        <end position="60"/>
    </location>
</feature>
<protein>
    <submittedName>
        <fullName evidence="5">Acid protease</fullName>
    </submittedName>
</protein>
<dbReference type="PROSITE" id="PS51767">
    <property type="entry name" value="PEPTIDASE_A1"/>
    <property type="match status" value="1"/>
</dbReference>
<keyword evidence="6" id="KW-1185">Reference proteome</keyword>
<sequence length="198" mass="21156">MQFGGPERSLYKGDLAWAPINKLGFWQLNIDSFAASPSSASNAAAAKRDSTPASHNDSKKNKQKGTQGKKGGHAGKSGITNMDLILDSGTSLIVAGPEGAKAFWADVPDSTFHHEYDLYTFPCNANLKAELKMGGKIWKLEQQHLSLGPMKAGSDRCIGSVGGMDTQGVIVWGLAGLRSMYACMDHDKKSIGIGQPTW</sequence>
<dbReference type="InterPro" id="IPR001461">
    <property type="entry name" value="Aspartic_peptidase_A1"/>
</dbReference>
<dbReference type="STRING" id="1684307.A0A316U0M9"/>
<dbReference type="AlphaFoldDB" id="A0A316U0M9"/>
<keyword evidence="5" id="KW-0645">Protease</keyword>
<dbReference type="GO" id="GO:0004190">
    <property type="term" value="F:aspartic-type endopeptidase activity"/>
    <property type="evidence" value="ECO:0007669"/>
    <property type="project" value="UniProtKB-KW"/>
</dbReference>
<dbReference type="SUPFAM" id="SSF50630">
    <property type="entry name" value="Acid proteases"/>
    <property type="match status" value="1"/>
</dbReference>
<dbReference type="GeneID" id="37014822"/>
<evidence type="ECO:0000256" key="2">
    <source>
        <dbReference type="ARBA" id="ARBA00022750"/>
    </source>
</evidence>
<evidence type="ECO:0000259" key="4">
    <source>
        <dbReference type="PROSITE" id="PS51767"/>
    </source>
</evidence>
<dbReference type="Proteomes" id="UP000245942">
    <property type="component" value="Unassembled WGS sequence"/>
</dbReference>
<dbReference type="PANTHER" id="PTHR47966">
    <property type="entry name" value="BETA-SITE APP-CLEAVING ENZYME, ISOFORM A-RELATED"/>
    <property type="match status" value="1"/>
</dbReference>
<dbReference type="EMBL" id="KZ819333">
    <property type="protein sequence ID" value="PWN18956.1"/>
    <property type="molecule type" value="Genomic_DNA"/>
</dbReference>
<dbReference type="Gene3D" id="2.40.70.10">
    <property type="entry name" value="Acid Proteases"/>
    <property type="match status" value="1"/>
</dbReference>
<comment type="similarity">
    <text evidence="1">Belongs to the peptidase A1 family.</text>
</comment>
<dbReference type="PROSITE" id="PS00141">
    <property type="entry name" value="ASP_PROTEASE"/>
    <property type="match status" value="1"/>
</dbReference>
<proteinExistence type="inferred from homology"/>
<dbReference type="PANTHER" id="PTHR47966:SF51">
    <property type="entry name" value="BETA-SITE APP-CLEAVING ENZYME, ISOFORM A-RELATED"/>
    <property type="match status" value="1"/>
</dbReference>
<name>A0A316U0M9_9BASI</name>
<gene>
    <name evidence="5" type="ORF">BCV69DRAFT_284565</name>
</gene>
<evidence type="ECO:0000313" key="6">
    <source>
        <dbReference type="Proteomes" id="UP000245942"/>
    </source>
</evidence>
<dbReference type="InterPro" id="IPR021109">
    <property type="entry name" value="Peptidase_aspartic_dom_sf"/>
</dbReference>
<organism evidence="5 6">
    <name type="scientific">Pseudomicrostroma glucosiphilum</name>
    <dbReference type="NCBI Taxonomy" id="1684307"/>
    <lineage>
        <taxon>Eukaryota</taxon>
        <taxon>Fungi</taxon>
        <taxon>Dikarya</taxon>
        <taxon>Basidiomycota</taxon>
        <taxon>Ustilaginomycotina</taxon>
        <taxon>Exobasidiomycetes</taxon>
        <taxon>Microstromatales</taxon>
        <taxon>Microstromatales incertae sedis</taxon>
        <taxon>Pseudomicrostroma</taxon>
    </lineage>
</organism>
<dbReference type="RefSeq" id="XP_025346116.1">
    <property type="nucleotide sequence ID" value="XM_025493088.1"/>
</dbReference>
<dbReference type="Pfam" id="PF00026">
    <property type="entry name" value="Asp"/>
    <property type="match status" value="2"/>
</dbReference>
<dbReference type="InterPro" id="IPR033121">
    <property type="entry name" value="PEPTIDASE_A1"/>
</dbReference>
<evidence type="ECO:0000256" key="3">
    <source>
        <dbReference type="SAM" id="MobiDB-lite"/>
    </source>
</evidence>
<dbReference type="OrthoDB" id="15189at2759"/>
<dbReference type="GO" id="GO:0006508">
    <property type="term" value="P:proteolysis"/>
    <property type="evidence" value="ECO:0007669"/>
    <property type="project" value="UniProtKB-KW"/>
</dbReference>
<accession>A0A316U0M9</accession>